<organism evidence="5 6">
    <name type="scientific">Spinacia oleracea</name>
    <name type="common">Spinach</name>
    <dbReference type="NCBI Taxonomy" id="3562"/>
    <lineage>
        <taxon>Eukaryota</taxon>
        <taxon>Viridiplantae</taxon>
        <taxon>Streptophyta</taxon>
        <taxon>Embryophyta</taxon>
        <taxon>Tracheophyta</taxon>
        <taxon>Spermatophyta</taxon>
        <taxon>Magnoliopsida</taxon>
        <taxon>eudicotyledons</taxon>
        <taxon>Gunneridae</taxon>
        <taxon>Pentapetalae</taxon>
        <taxon>Caryophyllales</taxon>
        <taxon>Chenopodiaceae</taxon>
        <taxon>Chenopodioideae</taxon>
        <taxon>Anserineae</taxon>
        <taxon>Spinacia</taxon>
    </lineage>
</organism>
<keyword evidence="2" id="KW-0677">Repeat</keyword>
<dbReference type="KEGG" id="soe:110804681"/>
<feature type="domain" description="EF-hand" evidence="4">
    <location>
        <begin position="40"/>
        <end position="75"/>
    </location>
</feature>
<dbReference type="Proteomes" id="UP000813463">
    <property type="component" value="Chromosome 5"/>
</dbReference>
<dbReference type="SUPFAM" id="SSF47473">
    <property type="entry name" value="EF-hand"/>
    <property type="match status" value="1"/>
</dbReference>
<dbReference type="GO" id="GO:0005509">
    <property type="term" value="F:calcium ion binding"/>
    <property type="evidence" value="ECO:0000318"/>
    <property type="project" value="GO_Central"/>
</dbReference>
<dbReference type="PANTHER" id="PTHR10891">
    <property type="entry name" value="EF-HAND CALCIUM-BINDING DOMAIN CONTAINING PROTEIN"/>
    <property type="match status" value="1"/>
</dbReference>
<dbReference type="Pfam" id="PF13499">
    <property type="entry name" value="EF-hand_7"/>
    <property type="match status" value="1"/>
</dbReference>
<dbReference type="InterPro" id="IPR002048">
    <property type="entry name" value="EF_hand_dom"/>
</dbReference>
<feature type="domain" description="EF-hand" evidence="4">
    <location>
        <begin position="143"/>
        <end position="178"/>
    </location>
</feature>
<dbReference type="Pfam" id="PF13405">
    <property type="entry name" value="EF-hand_6"/>
    <property type="match status" value="1"/>
</dbReference>
<dbReference type="PROSITE" id="PS50222">
    <property type="entry name" value="EF_HAND_2"/>
    <property type="match status" value="3"/>
</dbReference>
<dbReference type="InterPro" id="IPR039647">
    <property type="entry name" value="EF_hand_pair_protein_CML-like"/>
</dbReference>
<dbReference type="SMART" id="SM00054">
    <property type="entry name" value="EFh"/>
    <property type="match status" value="3"/>
</dbReference>
<dbReference type="GeneID" id="110804681"/>
<name>A0A9R0JDE8_SPIOL</name>
<keyword evidence="5" id="KW-1185">Reference proteome</keyword>
<dbReference type="AlphaFoldDB" id="A0A9R0JDE8"/>
<dbReference type="InterPro" id="IPR011992">
    <property type="entry name" value="EF-hand-dom_pair"/>
</dbReference>
<reference evidence="6" key="2">
    <citation type="submission" date="2025-08" db="UniProtKB">
        <authorList>
            <consortium name="RefSeq"/>
        </authorList>
    </citation>
    <scope>IDENTIFICATION</scope>
    <source>
        <tissue evidence="6">Leaf</tissue>
    </source>
</reference>
<dbReference type="CDD" id="cd00051">
    <property type="entry name" value="EFh"/>
    <property type="match status" value="1"/>
</dbReference>
<keyword evidence="3" id="KW-0106">Calcium</keyword>
<feature type="domain" description="EF-hand" evidence="4">
    <location>
        <begin position="182"/>
        <end position="217"/>
    </location>
</feature>
<evidence type="ECO:0000313" key="5">
    <source>
        <dbReference type="Proteomes" id="UP000813463"/>
    </source>
</evidence>
<dbReference type="PROSITE" id="PS00018">
    <property type="entry name" value="EF_HAND_1"/>
    <property type="match status" value="3"/>
</dbReference>
<evidence type="ECO:0000256" key="2">
    <source>
        <dbReference type="ARBA" id="ARBA00022737"/>
    </source>
</evidence>
<evidence type="ECO:0000313" key="6">
    <source>
        <dbReference type="RefSeq" id="XP_021865978.2"/>
    </source>
</evidence>
<sequence>MGEVSSDEIIIIMDNKAEKSKRMLGVATEKRSFKLRSDSLNSLRLRRVFDLFDNNGDGFITVDEIRQALVLLGLEDDHMNNNNNNNNTNKEDDQLDSIVTSFIRPGYQGLAFEDFQSLHISLNNTFFFDCNLDHHQQHPIIDQVESDLTQAFKVFDSDGDGYISASELQQVLSKLGFPEAQQELHHIQLMISSFDHNHDGRVDFGEFKHMMSRTLLLPAS</sequence>
<reference evidence="5" key="1">
    <citation type="journal article" date="2021" name="Nat. Commun.">
        <title>Genomic analyses provide insights into spinach domestication and the genetic basis of agronomic traits.</title>
        <authorList>
            <person name="Cai X."/>
            <person name="Sun X."/>
            <person name="Xu C."/>
            <person name="Sun H."/>
            <person name="Wang X."/>
            <person name="Ge C."/>
            <person name="Zhang Z."/>
            <person name="Wang Q."/>
            <person name="Fei Z."/>
            <person name="Jiao C."/>
            <person name="Wang Q."/>
        </authorList>
    </citation>
    <scope>NUCLEOTIDE SEQUENCE [LARGE SCALE GENOMIC DNA]</scope>
    <source>
        <strain evidence="5">cv. Varoflay</strain>
    </source>
</reference>
<proteinExistence type="predicted"/>
<dbReference type="Gene3D" id="1.10.238.10">
    <property type="entry name" value="EF-hand"/>
    <property type="match status" value="2"/>
</dbReference>
<keyword evidence="1" id="KW-0479">Metal-binding</keyword>
<evidence type="ECO:0000259" key="4">
    <source>
        <dbReference type="PROSITE" id="PS50222"/>
    </source>
</evidence>
<protein>
    <submittedName>
        <fullName evidence="6">Calcium-binding protein CML42</fullName>
    </submittedName>
</protein>
<evidence type="ECO:0000256" key="1">
    <source>
        <dbReference type="ARBA" id="ARBA00022723"/>
    </source>
</evidence>
<dbReference type="InterPro" id="IPR018247">
    <property type="entry name" value="EF_Hand_1_Ca_BS"/>
</dbReference>
<gene>
    <name evidence="6" type="primary">LOC110804681</name>
</gene>
<dbReference type="RefSeq" id="XP_021865978.2">
    <property type="nucleotide sequence ID" value="XM_022010286.2"/>
</dbReference>
<accession>A0A9R0JDE8</accession>
<evidence type="ECO:0000256" key="3">
    <source>
        <dbReference type="ARBA" id="ARBA00022837"/>
    </source>
</evidence>